<sequence length="75" mass="8523">MHPETPDSDYLPVTEENLGDTEGVTLIDARVDETDGEFAYVEVTLGNEGESPREVVITLRTYDGEWRVWASYDDR</sequence>
<accession>A0ABD6BSJ6</accession>
<dbReference type="Proteomes" id="UP001597139">
    <property type="component" value="Unassembled WGS sequence"/>
</dbReference>
<proteinExistence type="predicted"/>
<dbReference type="RefSeq" id="WP_379822195.1">
    <property type="nucleotide sequence ID" value="NZ_JBHUCZ010000010.1"/>
</dbReference>
<dbReference type="AlphaFoldDB" id="A0ABD6BSJ6"/>
<name>A0ABD6BSJ6_9EURY</name>
<keyword evidence="2" id="KW-1185">Reference proteome</keyword>
<evidence type="ECO:0000313" key="1">
    <source>
        <dbReference type="EMBL" id="MFD1568086.1"/>
    </source>
</evidence>
<protein>
    <recommendedName>
        <fullName evidence="3">DUF4878 domain-containing protein</fullName>
    </recommendedName>
</protein>
<evidence type="ECO:0000313" key="2">
    <source>
        <dbReference type="Proteomes" id="UP001597139"/>
    </source>
</evidence>
<comment type="caution">
    <text evidence="1">The sequence shown here is derived from an EMBL/GenBank/DDBJ whole genome shotgun (WGS) entry which is preliminary data.</text>
</comment>
<organism evidence="1 2">
    <name type="scientific">Halolamina litorea</name>
    <dbReference type="NCBI Taxonomy" id="1515593"/>
    <lineage>
        <taxon>Archaea</taxon>
        <taxon>Methanobacteriati</taxon>
        <taxon>Methanobacteriota</taxon>
        <taxon>Stenosarchaea group</taxon>
        <taxon>Halobacteria</taxon>
        <taxon>Halobacteriales</taxon>
        <taxon>Haloferacaceae</taxon>
    </lineage>
</organism>
<gene>
    <name evidence="1" type="ORF">ACFSAU_11330</name>
</gene>
<reference evidence="1 2" key="1">
    <citation type="journal article" date="2019" name="Int. J. Syst. Evol. Microbiol.">
        <title>The Global Catalogue of Microorganisms (GCM) 10K type strain sequencing project: providing services to taxonomists for standard genome sequencing and annotation.</title>
        <authorList>
            <consortium name="The Broad Institute Genomics Platform"/>
            <consortium name="The Broad Institute Genome Sequencing Center for Infectious Disease"/>
            <person name="Wu L."/>
            <person name="Ma J."/>
        </authorList>
    </citation>
    <scope>NUCLEOTIDE SEQUENCE [LARGE SCALE GENOMIC DNA]</scope>
    <source>
        <strain evidence="1 2">CGMCC 1.12859</strain>
    </source>
</reference>
<dbReference type="EMBL" id="JBHUCZ010000010">
    <property type="protein sequence ID" value="MFD1568086.1"/>
    <property type="molecule type" value="Genomic_DNA"/>
</dbReference>
<evidence type="ECO:0008006" key="3">
    <source>
        <dbReference type="Google" id="ProtNLM"/>
    </source>
</evidence>